<evidence type="ECO:0000256" key="9">
    <source>
        <dbReference type="ARBA" id="ARBA00022792"/>
    </source>
</evidence>
<evidence type="ECO:0000256" key="3">
    <source>
        <dbReference type="ARBA" id="ARBA00007012"/>
    </source>
</evidence>
<dbReference type="InterPro" id="IPR001750">
    <property type="entry name" value="ND/Mrp_TM"/>
</dbReference>
<dbReference type="Pfam" id="PF00361">
    <property type="entry name" value="Proton_antipo_M"/>
    <property type="match status" value="1"/>
</dbReference>
<keyword evidence="12 18" id="KW-1133">Transmembrane helix</keyword>
<reference evidence="20" key="1">
    <citation type="submission" date="2018-05" db="EMBL/GenBank/DDBJ databases">
        <title>Complete sequence and characterization of the mitochondrial genome of Achilidae,using next generation sequencing.</title>
        <authorList>
            <person name="Xu S."/>
        </authorList>
    </citation>
    <scope>NUCLEOTIDE SEQUENCE</scope>
</reference>
<evidence type="ECO:0000256" key="14">
    <source>
        <dbReference type="ARBA" id="ARBA00023075"/>
    </source>
</evidence>
<dbReference type="GO" id="GO:0005743">
    <property type="term" value="C:mitochondrial inner membrane"/>
    <property type="evidence" value="ECO:0007669"/>
    <property type="project" value="UniProtKB-SubCell"/>
</dbReference>
<dbReference type="GO" id="GO:0006120">
    <property type="term" value="P:mitochondrial electron transport, NADH to ubiquinone"/>
    <property type="evidence" value="ECO:0007669"/>
    <property type="project" value="InterPro"/>
</dbReference>
<evidence type="ECO:0000256" key="10">
    <source>
        <dbReference type="ARBA" id="ARBA00022967"/>
    </source>
</evidence>
<evidence type="ECO:0000313" key="20">
    <source>
        <dbReference type="EMBL" id="AZZ89097.1"/>
    </source>
</evidence>
<dbReference type="PRINTS" id="PR01436">
    <property type="entry name" value="NADHDHGNASE2"/>
</dbReference>
<keyword evidence="9 18" id="KW-0999">Mitochondrion inner membrane</keyword>
<accession>A0A565D7D0</accession>
<keyword evidence="13 18" id="KW-0520">NAD</keyword>
<comment type="subcellular location">
    <subcellularLocation>
        <location evidence="2 18">Mitochondrion inner membrane</location>
        <topology evidence="2 18">Multi-pass membrane protein</topology>
    </subcellularLocation>
</comment>
<sequence>MKLNSSKMMFLMMMITSTIMMMASNNMILSWMSMEINLISFMPLMTKSKKLNDQTMKYFIIQSLASSTMLMSILMNSTFEAPIEMSIMLMTSMLMKIGLMPFHMWMPNLMQSLEWNTCMLMMTWQKISPVIFTSQMINLYSLTIPMYMSLLLAPMVGMKQTAYSKILAYSSIANSPWMILSSKISKTNFYYFMMIYSMMNIVLMLTLKKNNMIFMNQMNPMSKFTKMMFMIMMLSISGMPPMMGFMPKWMILQSYIDKMLVMSMMMISSSMISTFIYIKMMYPMMMTSSTKKFINSIKEMKLMNFMLMNVMTLPMMLILKMF</sequence>
<comment type="similarity">
    <text evidence="3 18">Belongs to the complex I subunit 2 family.</text>
</comment>
<feature type="transmembrane region" description="Helical" evidence="18">
    <location>
        <begin position="302"/>
        <end position="319"/>
    </location>
</feature>
<gene>
    <name evidence="20" type="primary">nad2</name>
</gene>
<evidence type="ECO:0000256" key="7">
    <source>
        <dbReference type="ARBA" id="ARBA00022660"/>
    </source>
</evidence>
<keyword evidence="10 18" id="KW-1278">Translocase</keyword>
<evidence type="ECO:0000256" key="17">
    <source>
        <dbReference type="ARBA" id="ARBA00049551"/>
    </source>
</evidence>
<feature type="transmembrane region" description="Helical" evidence="18">
    <location>
        <begin position="188"/>
        <end position="207"/>
    </location>
</feature>
<evidence type="ECO:0000256" key="5">
    <source>
        <dbReference type="ARBA" id="ARBA00021008"/>
    </source>
</evidence>
<dbReference type="AlphaFoldDB" id="A0A565D7D0"/>
<feature type="transmembrane region" description="Helical" evidence="18">
    <location>
        <begin position="259"/>
        <end position="282"/>
    </location>
</feature>
<evidence type="ECO:0000256" key="13">
    <source>
        <dbReference type="ARBA" id="ARBA00023027"/>
    </source>
</evidence>
<comment type="function">
    <text evidence="18">Core subunit of the mitochondrial membrane respiratory chain NADH dehydrogenase (Complex I) which catalyzes electron transfer from NADH through the respiratory chain, using ubiquinone as an electron acceptor. Essential for the catalytic activity and assembly of complex I.</text>
</comment>
<dbReference type="InterPro" id="IPR050175">
    <property type="entry name" value="Complex_I_Subunit_2"/>
</dbReference>
<comment type="function">
    <text evidence="1">Core subunit of the mitochondrial membrane respiratory chain NADH dehydrogenase (Complex I) that is believed to belong to the minimal assembly required for catalysis. Complex I functions in the transfer of electrons from NADH to the respiratory chain. The immediate electron acceptor for the enzyme is believed to be ubiquinone.</text>
</comment>
<evidence type="ECO:0000256" key="4">
    <source>
        <dbReference type="ARBA" id="ARBA00012944"/>
    </source>
</evidence>
<feature type="domain" description="NADH:quinone oxidoreductase/Mrp antiporter transmembrane" evidence="19">
    <location>
        <begin position="24"/>
        <end position="272"/>
    </location>
</feature>
<evidence type="ECO:0000256" key="11">
    <source>
        <dbReference type="ARBA" id="ARBA00022982"/>
    </source>
</evidence>
<name>A0A565D7D0_9HEMI</name>
<evidence type="ECO:0000256" key="15">
    <source>
        <dbReference type="ARBA" id="ARBA00023128"/>
    </source>
</evidence>
<geneLocation type="mitochondrion" evidence="20"/>
<dbReference type="EC" id="7.1.1.2" evidence="4 18"/>
<organism evidence="20">
    <name type="scientific">Paracatonidia sp. SX-2018</name>
    <dbReference type="NCBI Taxonomy" id="2507540"/>
    <lineage>
        <taxon>Eukaryota</taxon>
        <taxon>Metazoa</taxon>
        <taxon>Ecdysozoa</taxon>
        <taxon>Arthropoda</taxon>
        <taxon>Hexapoda</taxon>
        <taxon>Insecta</taxon>
        <taxon>Pterygota</taxon>
        <taxon>Neoptera</taxon>
        <taxon>Paraneoptera</taxon>
        <taxon>Hemiptera</taxon>
        <taxon>Auchenorrhyncha</taxon>
        <taxon>Fulgoroidea</taxon>
        <taxon>Achilidae</taxon>
        <taxon>Paracatonidia</taxon>
    </lineage>
</organism>
<keyword evidence="7 18" id="KW-0679">Respiratory chain</keyword>
<evidence type="ECO:0000256" key="8">
    <source>
        <dbReference type="ARBA" id="ARBA00022692"/>
    </source>
</evidence>
<evidence type="ECO:0000256" key="6">
    <source>
        <dbReference type="ARBA" id="ARBA00022448"/>
    </source>
</evidence>
<dbReference type="PANTHER" id="PTHR46552">
    <property type="entry name" value="NADH-UBIQUINONE OXIDOREDUCTASE CHAIN 2"/>
    <property type="match status" value="1"/>
</dbReference>
<feature type="transmembrane region" description="Helical" evidence="18">
    <location>
        <begin position="228"/>
        <end position="247"/>
    </location>
</feature>
<dbReference type="InterPro" id="IPR003917">
    <property type="entry name" value="NADH_UbQ_OxRdtase_chain2"/>
</dbReference>
<evidence type="ECO:0000256" key="18">
    <source>
        <dbReference type="RuleBase" id="RU003403"/>
    </source>
</evidence>
<dbReference type="PANTHER" id="PTHR46552:SF1">
    <property type="entry name" value="NADH-UBIQUINONE OXIDOREDUCTASE CHAIN 2"/>
    <property type="match status" value="1"/>
</dbReference>
<evidence type="ECO:0000256" key="16">
    <source>
        <dbReference type="ARBA" id="ARBA00023136"/>
    </source>
</evidence>
<proteinExistence type="inferred from homology"/>
<evidence type="ECO:0000256" key="1">
    <source>
        <dbReference type="ARBA" id="ARBA00003257"/>
    </source>
</evidence>
<keyword evidence="16 18" id="KW-0472">Membrane</keyword>
<dbReference type="EMBL" id="MH324931">
    <property type="protein sequence ID" value="AZZ89097.1"/>
    <property type="molecule type" value="Genomic_DNA"/>
</dbReference>
<evidence type="ECO:0000256" key="12">
    <source>
        <dbReference type="ARBA" id="ARBA00022989"/>
    </source>
</evidence>
<keyword evidence="8 18" id="KW-0812">Transmembrane</keyword>
<evidence type="ECO:0000256" key="2">
    <source>
        <dbReference type="ARBA" id="ARBA00004448"/>
    </source>
</evidence>
<keyword evidence="15 18" id="KW-0496">Mitochondrion</keyword>
<keyword evidence="14 18" id="KW-0830">Ubiquinone</keyword>
<keyword evidence="11 18" id="KW-0249">Electron transport</keyword>
<evidence type="ECO:0000259" key="19">
    <source>
        <dbReference type="Pfam" id="PF00361"/>
    </source>
</evidence>
<keyword evidence="6" id="KW-0813">Transport</keyword>
<dbReference type="GO" id="GO:0008137">
    <property type="term" value="F:NADH dehydrogenase (ubiquinone) activity"/>
    <property type="evidence" value="ECO:0007669"/>
    <property type="project" value="UniProtKB-EC"/>
</dbReference>
<protein>
    <recommendedName>
        <fullName evidence="5 18">NADH-ubiquinone oxidoreductase chain 2</fullName>
        <ecNumber evidence="4 18">7.1.1.2</ecNumber>
    </recommendedName>
</protein>
<comment type="catalytic activity">
    <reaction evidence="17 18">
        <text>a ubiquinone + NADH + 5 H(+)(in) = a ubiquinol + NAD(+) + 4 H(+)(out)</text>
        <dbReference type="Rhea" id="RHEA:29091"/>
        <dbReference type="Rhea" id="RHEA-COMP:9565"/>
        <dbReference type="Rhea" id="RHEA-COMP:9566"/>
        <dbReference type="ChEBI" id="CHEBI:15378"/>
        <dbReference type="ChEBI" id="CHEBI:16389"/>
        <dbReference type="ChEBI" id="CHEBI:17976"/>
        <dbReference type="ChEBI" id="CHEBI:57540"/>
        <dbReference type="ChEBI" id="CHEBI:57945"/>
        <dbReference type="EC" id="7.1.1.2"/>
    </reaction>
</comment>